<dbReference type="AlphaFoldDB" id="A0A8H3ETY4"/>
<organism evidence="3 4">
    <name type="scientific">Imshaugia aleurites</name>
    <dbReference type="NCBI Taxonomy" id="172621"/>
    <lineage>
        <taxon>Eukaryota</taxon>
        <taxon>Fungi</taxon>
        <taxon>Dikarya</taxon>
        <taxon>Ascomycota</taxon>
        <taxon>Pezizomycotina</taxon>
        <taxon>Lecanoromycetes</taxon>
        <taxon>OSLEUM clade</taxon>
        <taxon>Lecanoromycetidae</taxon>
        <taxon>Lecanorales</taxon>
        <taxon>Lecanorineae</taxon>
        <taxon>Parmeliaceae</taxon>
        <taxon>Imshaugia</taxon>
    </lineage>
</organism>
<gene>
    <name evidence="3" type="ORF">IMSHALPRED_010009</name>
</gene>
<proteinExistence type="predicted"/>
<feature type="compositionally biased region" description="Basic and acidic residues" evidence="1">
    <location>
        <begin position="175"/>
        <end position="186"/>
    </location>
</feature>
<feature type="compositionally biased region" description="Low complexity" evidence="1">
    <location>
        <begin position="191"/>
        <end position="204"/>
    </location>
</feature>
<feature type="region of interest" description="Disordered" evidence="1">
    <location>
        <begin position="282"/>
        <end position="332"/>
    </location>
</feature>
<dbReference type="Pfam" id="PF09429">
    <property type="entry name" value="Wbp11"/>
    <property type="match status" value="1"/>
</dbReference>
<feature type="compositionally biased region" description="Basic and acidic residues" evidence="1">
    <location>
        <begin position="102"/>
        <end position="115"/>
    </location>
</feature>
<evidence type="ECO:0000256" key="1">
    <source>
        <dbReference type="SAM" id="MobiDB-lite"/>
    </source>
</evidence>
<evidence type="ECO:0000313" key="4">
    <source>
        <dbReference type="Proteomes" id="UP000664534"/>
    </source>
</evidence>
<feature type="domain" description="Wbp11/ELF5/Saf1 N-terminal" evidence="2">
    <location>
        <begin position="7"/>
        <end position="85"/>
    </location>
</feature>
<dbReference type="Proteomes" id="UP000664534">
    <property type="component" value="Unassembled WGS sequence"/>
</dbReference>
<reference evidence="3" key="1">
    <citation type="submission" date="2021-03" db="EMBL/GenBank/DDBJ databases">
        <authorList>
            <person name="Tagirdzhanova G."/>
        </authorList>
    </citation>
    <scope>NUCLEOTIDE SEQUENCE</scope>
</reference>
<feature type="compositionally biased region" description="Basic and acidic residues" evidence="1">
    <location>
        <begin position="66"/>
        <end position="91"/>
    </location>
</feature>
<evidence type="ECO:0000313" key="3">
    <source>
        <dbReference type="EMBL" id="CAF9911369.1"/>
    </source>
</evidence>
<keyword evidence="4" id="KW-1185">Reference proteome</keyword>
<feature type="compositionally biased region" description="Basic and acidic residues" evidence="1">
    <location>
        <begin position="286"/>
        <end position="305"/>
    </location>
</feature>
<dbReference type="InterPro" id="IPR019007">
    <property type="entry name" value="Wbp11/ELF5/Saf1_N"/>
</dbReference>
<dbReference type="GO" id="GO:0006396">
    <property type="term" value="P:RNA processing"/>
    <property type="evidence" value="ECO:0007669"/>
    <property type="project" value="InterPro"/>
</dbReference>
<feature type="compositionally biased region" description="Basic and acidic residues" evidence="1">
    <location>
        <begin position="35"/>
        <end position="48"/>
    </location>
</feature>
<comment type="caution">
    <text evidence="3">The sequence shown here is derived from an EMBL/GenBank/DDBJ whole genome shotgun (WGS) entry which is preliminary data.</text>
</comment>
<sequence>MAKDKDRAQNPAAQQRKLEKQKALKKGKAAVAAQRTERYASRNPRRLESTISDLHALKESQGGKLSARDQRQLEEAERDVERVKKAREVLGDKAPVFSGNRGGREARGRGNDRGGRGAYGGLGKRNREEQESSGGETDESVRRIPWPRDTPPPIPRQRRDDRPEHSTNANSEPLGAERRLRDREGVETEVPDTTLPAKPAPKTTYESKPVVRDLRKEATAARFVPNAVKRKIDATKGVGAKLLEEEEMEKLEKEGYGASGVGLEDGIGGKGLVVNAAPEVGSEYSVDERERVRLEEEEERFRQEMEMVEADGEEEDGPKRVMVDEVSDEDLQ</sequence>
<dbReference type="OrthoDB" id="5597581at2759"/>
<accession>A0A8H3ETY4</accession>
<evidence type="ECO:0000259" key="2">
    <source>
        <dbReference type="Pfam" id="PF09429"/>
    </source>
</evidence>
<dbReference type="EMBL" id="CAJPDT010000008">
    <property type="protein sequence ID" value="CAF9911369.1"/>
    <property type="molecule type" value="Genomic_DNA"/>
</dbReference>
<name>A0A8H3ETY4_9LECA</name>
<feature type="compositionally biased region" description="Acidic residues" evidence="1">
    <location>
        <begin position="306"/>
        <end position="316"/>
    </location>
</feature>
<feature type="region of interest" description="Disordered" evidence="1">
    <location>
        <begin position="1"/>
        <end position="211"/>
    </location>
</feature>
<protein>
    <recommendedName>
        <fullName evidence="2">Wbp11/ELF5/Saf1 N-terminal domain-containing protein</fullName>
    </recommendedName>
</protein>